<protein>
    <submittedName>
        <fullName evidence="1">Uncharacterized protein</fullName>
    </submittedName>
</protein>
<proteinExistence type="predicted"/>
<evidence type="ECO:0000313" key="1">
    <source>
        <dbReference type="EMBL" id="AHC14702.1"/>
    </source>
</evidence>
<evidence type="ECO:0000313" key="2">
    <source>
        <dbReference type="Proteomes" id="UP000018680"/>
    </source>
</evidence>
<reference evidence="1 2" key="1">
    <citation type="journal article" date="2015" name="Stand. Genomic Sci.">
        <title>Complete genome sequence and description of Salinispira pacifica gen. nov., sp. nov., a novel spirochaete isolated form a hypersaline microbial mat.</title>
        <authorList>
            <person name="Ben Hania W."/>
            <person name="Joseph M."/>
            <person name="Schumann P."/>
            <person name="Bunk B."/>
            <person name="Fiebig A."/>
            <person name="Sproer C."/>
            <person name="Klenk H.P."/>
            <person name="Fardeau M.L."/>
            <person name="Spring S."/>
        </authorList>
    </citation>
    <scope>NUCLEOTIDE SEQUENCE [LARGE SCALE GENOMIC DNA]</scope>
    <source>
        <strain evidence="1 2">L21-RPul-D2</strain>
    </source>
</reference>
<keyword evidence="2" id="KW-1185">Reference proteome</keyword>
<dbReference type="AlphaFoldDB" id="V5WFU5"/>
<name>V5WFU5_9SPIO</name>
<organism evidence="1 2">
    <name type="scientific">Salinispira pacifica</name>
    <dbReference type="NCBI Taxonomy" id="1307761"/>
    <lineage>
        <taxon>Bacteria</taxon>
        <taxon>Pseudomonadati</taxon>
        <taxon>Spirochaetota</taxon>
        <taxon>Spirochaetia</taxon>
        <taxon>Spirochaetales</taxon>
        <taxon>Spirochaetaceae</taxon>
        <taxon>Salinispira</taxon>
    </lineage>
</organism>
<dbReference type="HOGENOM" id="CLU_519616_0_0_12"/>
<dbReference type="Proteomes" id="UP000018680">
    <property type="component" value="Chromosome"/>
</dbReference>
<sequence>MEDTALSPTPEEIAKNRRSIKRHIPVQGFFQYLSSDLLGIRQFARNNGIIKFSFFIFMRLDSQLPQRFIQQIQRSLAEPLHKALYPVVESGWRFFQKLEYNKLIYLYHFSREIAGLEPATFNQSPAKILDHMRHIETAYYIFYSDSSLLASLERQLELYAKLGNVQKFPVDGIIRAIQMLLSRNSQRLTLYSLFVSLNSMHHKQFCDLEDVITEERRSYFDADHFDIDEHLRPLLENYTSEVIISIRNQMKNHNETALYKGLLPPGSTSGKHQPKLLKQFYNGNSGNEDRFTPEFENLHSFLVVFSQKVLIEFRGILMSEVTVTGKKKVRIFDTAVFSNYFKRIAYIKDKLDKAMLKVPQFSRVRYLRVLSEGSMAVSTSEEPIFSSVSELLSLYFQMARTLARVLAHGAKAKNEAAVPVIRPIVYEEMQFFIPFESSLQYSSAFLAGQTVRDALRTVAKVLLQLCLELRESELVTIINKDIHTMETLKNLIKELKRISSPSRYMELREELGIRELELEPAPEK</sequence>
<dbReference type="OrthoDB" id="9914153at2"/>
<dbReference type="EMBL" id="CP006939">
    <property type="protein sequence ID" value="AHC14702.1"/>
    <property type="molecule type" value="Genomic_DNA"/>
</dbReference>
<dbReference type="KEGG" id="slr:L21SP2_1301"/>
<dbReference type="RefSeq" id="WP_024267626.1">
    <property type="nucleotide sequence ID" value="NC_023035.1"/>
</dbReference>
<accession>V5WFU5</accession>
<gene>
    <name evidence="1" type="ORF">L21SP2_1301</name>
</gene>